<keyword evidence="1" id="KW-0813">Transport</keyword>
<dbReference type="PROSITE" id="PS51352">
    <property type="entry name" value="THIOREDOXIN_2"/>
    <property type="match status" value="1"/>
</dbReference>
<dbReference type="PANTHER" id="PTHR45663">
    <property type="entry name" value="GEO12009P1"/>
    <property type="match status" value="1"/>
</dbReference>
<dbReference type="Gene3D" id="3.40.30.10">
    <property type="entry name" value="Glutaredoxin"/>
    <property type="match status" value="1"/>
</dbReference>
<evidence type="ECO:0000256" key="4">
    <source>
        <dbReference type="ARBA" id="ARBA00023157"/>
    </source>
</evidence>
<evidence type="ECO:0000256" key="2">
    <source>
        <dbReference type="ARBA" id="ARBA00022946"/>
    </source>
</evidence>
<dbReference type="CDD" id="cd02947">
    <property type="entry name" value="TRX_family"/>
    <property type="match status" value="1"/>
</dbReference>
<keyword evidence="4" id="KW-1015">Disulfide bond</keyword>
<dbReference type="PROSITE" id="PS00194">
    <property type="entry name" value="THIOREDOXIN_1"/>
    <property type="match status" value="1"/>
</dbReference>
<dbReference type="FunFam" id="3.40.30.10:FF:000001">
    <property type="entry name" value="Thioredoxin"/>
    <property type="match status" value="1"/>
</dbReference>
<dbReference type="GO" id="GO:0005737">
    <property type="term" value="C:cytoplasm"/>
    <property type="evidence" value="ECO:0007669"/>
    <property type="project" value="TreeGrafter"/>
</dbReference>
<dbReference type="Proteomes" id="UP001141552">
    <property type="component" value="Unassembled WGS sequence"/>
</dbReference>
<evidence type="ECO:0000313" key="7">
    <source>
        <dbReference type="EMBL" id="KAJ4837318.1"/>
    </source>
</evidence>
<name>A0A9Q0FT20_9ROSI</name>
<dbReference type="EMBL" id="JAKUCV010003875">
    <property type="protein sequence ID" value="KAJ4837318.1"/>
    <property type="molecule type" value="Genomic_DNA"/>
</dbReference>
<dbReference type="InterPro" id="IPR005746">
    <property type="entry name" value="Thioredoxin"/>
</dbReference>
<keyword evidence="8" id="KW-1185">Reference proteome</keyword>
<proteinExistence type="predicted"/>
<protein>
    <recommendedName>
        <fullName evidence="6">Thioredoxin domain-containing protein</fullName>
    </recommendedName>
</protein>
<dbReference type="SUPFAM" id="SSF52833">
    <property type="entry name" value="Thioredoxin-like"/>
    <property type="match status" value="1"/>
</dbReference>
<organism evidence="7 8">
    <name type="scientific">Turnera subulata</name>
    <dbReference type="NCBI Taxonomy" id="218843"/>
    <lineage>
        <taxon>Eukaryota</taxon>
        <taxon>Viridiplantae</taxon>
        <taxon>Streptophyta</taxon>
        <taxon>Embryophyta</taxon>
        <taxon>Tracheophyta</taxon>
        <taxon>Spermatophyta</taxon>
        <taxon>Magnoliopsida</taxon>
        <taxon>eudicotyledons</taxon>
        <taxon>Gunneridae</taxon>
        <taxon>Pentapetalae</taxon>
        <taxon>rosids</taxon>
        <taxon>fabids</taxon>
        <taxon>Malpighiales</taxon>
        <taxon>Passifloraceae</taxon>
        <taxon>Turnera</taxon>
    </lineage>
</organism>
<reference evidence="7" key="2">
    <citation type="journal article" date="2023" name="Plants (Basel)">
        <title>Annotation of the Turnera subulata (Passifloraceae) Draft Genome Reveals the S-Locus Evolved after the Divergence of Turneroideae from Passifloroideae in a Stepwise Manner.</title>
        <authorList>
            <person name="Henning P.M."/>
            <person name="Roalson E.H."/>
            <person name="Mir W."/>
            <person name="McCubbin A.G."/>
            <person name="Shore J.S."/>
        </authorList>
    </citation>
    <scope>NUCLEOTIDE SEQUENCE</scope>
    <source>
        <strain evidence="7">F60SS</strain>
    </source>
</reference>
<accession>A0A9Q0FT20</accession>
<dbReference type="NCBIfam" id="TIGR01068">
    <property type="entry name" value="thioredoxin"/>
    <property type="match status" value="1"/>
</dbReference>
<dbReference type="PANTHER" id="PTHR45663:SF11">
    <property type="entry name" value="GEO12009P1"/>
    <property type="match status" value="1"/>
</dbReference>
<dbReference type="Pfam" id="PF00085">
    <property type="entry name" value="Thioredoxin"/>
    <property type="match status" value="1"/>
</dbReference>
<sequence length="191" mass="20756">MDTSLLKLTLPPPLAMITTAPSLPAAAARPLPGHRSPFSSPAFTEFRGLRTQMPSWAVSMSTRIHPRITRRCTGKNVVSDAQETAADIPAVTDTTWDSLVLKADGPVLVEFWAPWCGPCRLIHPEIAEVSSQYTGKLKCFKLNTDESPSVATKYGIRSIPTIIIFLNGEKKDAIIGAVPKTTLTAIIDKFL</sequence>
<reference evidence="7" key="1">
    <citation type="submission" date="2022-02" db="EMBL/GenBank/DDBJ databases">
        <authorList>
            <person name="Henning P.M."/>
            <person name="McCubbin A.G."/>
            <person name="Shore J.S."/>
        </authorList>
    </citation>
    <scope>NUCLEOTIDE SEQUENCE</scope>
    <source>
        <strain evidence="7">F60SS</strain>
        <tissue evidence="7">Leaves</tissue>
    </source>
</reference>
<dbReference type="GO" id="GO:0015035">
    <property type="term" value="F:protein-disulfide reductase activity"/>
    <property type="evidence" value="ECO:0007669"/>
    <property type="project" value="InterPro"/>
</dbReference>
<dbReference type="InterPro" id="IPR017937">
    <property type="entry name" value="Thioredoxin_CS"/>
</dbReference>
<evidence type="ECO:0000313" key="8">
    <source>
        <dbReference type="Proteomes" id="UP001141552"/>
    </source>
</evidence>
<dbReference type="OrthoDB" id="2121326at2759"/>
<feature type="domain" description="Thioredoxin" evidence="6">
    <location>
        <begin position="79"/>
        <end position="191"/>
    </location>
</feature>
<dbReference type="AlphaFoldDB" id="A0A9Q0FT20"/>
<dbReference type="GO" id="GO:0008047">
    <property type="term" value="F:enzyme activator activity"/>
    <property type="evidence" value="ECO:0007669"/>
    <property type="project" value="UniProtKB-ARBA"/>
</dbReference>
<keyword evidence="5" id="KW-0676">Redox-active center</keyword>
<evidence type="ECO:0000259" key="6">
    <source>
        <dbReference type="PROSITE" id="PS51352"/>
    </source>
</evidence>
<comment type="caution">
    <text evidence="7">The sequence shown here is derived from an EMBL/GenBank/DDBJ whole genome shotgun (WGS) entry which is preliminary data.</text>
</comment>
<dbReference type="InterPro" id="IPR013766">
    <property type="entry name" value="Thioredoxin_domain"/>
</dbReference>
<keyword evidence="2" id="KW-0809">Transit peptide</keyword>
<evidence type="ECO:0000256" key="3">
    <source>
        <dbReference type="ARBA" id="ARBA00022982"/>
    </source>
</evidence>
<evidence type="ECO:0000256" key="5">
    <source>
        <dbReference type="ARBA" id="ARBA00023284"/>
    </source>
</evidence>
<dbReference type="InterPro" id="IPR036249">
    <property type="entry name" value="Thioredoxin-like_sf"/>
</dbReference>
<dbReference type="PRINTS" id="PR00421">
    <property type="entry name" value="THIOREDOXIN"/>
</dbReference>
<keyword evidence="3" id="KW-0249">Electron transport</keyword>
<gene>
    <name evidence="7" type="ORF">Tsubulata_031459</name>
</gene>
<evidence type="ECO:0000256" key="1">
    <source>
        <dbReference type="ARBA" id="ARBA00022448"/>
    </source>
</evidence>